<gene>
    <name evidence="1" type="ORF">ECRASSUSDP1_LOCUS28334</name>
</gene>
<comment type="caution">
    <text evidence="1">The sequence shown here is derived from an EMBL/GenBank/DDBJ whole genome shotgun (WGS) entry which is preliminary data.</text>
</comment>
<organism evidence="1 2">
    <name type="scientific">Euplotes crassus</name>
    <dbReference type="NCBI Taxonomy" id="5936"/>
    <lineage>
        <taxon>Eukaryota</taxon>
        <taxon>Sar</taxon>
        <taxon>Alveolata</taxon>
        <taxon>Ciliophora</taxon>
        <taxon>Intramacronucleata</taxon>
        <taxon>Spirotrichea</taxon>
        <taxon>Hypotrichia</taxon>
        <taxon>Euplotida</taxon>
        <taxon>Euplotidae</taxon>
        <taxon>Moneuplotes</taxon>
    </lineage>
</organism>
<keyword evidence="2" id="KW-1185">Reference proteome</keyword>
<accession>A0AAD1Y9D8</accession>
<evidence type="ECO:0000313" key="1">
    <source>
        <dbReference type="EMBL" id="CAI2386710.1"/>
    </source>
</evidence>
<dbReference type="EMBL" id="CAMPGE010029239">
    <property type="protein sequence ID" value="CAI2386710.1"/>
    <property type="molecule type" value="Genomic_DNA"/>
</dbReference>
<proteinExistence type="predicted"/>
<protein>
    <submittedName>
        <fullName evidence="1">Uncharacterized protein</fullName>
    </submittedName>
</protein>
<sequence>MELKVLPKRAVNKDQLRLSQRLRPNLRQRVIKPKRVSKRNVLSLSREHESLKLSMKLRKFARCKNKIKNVEDFRNVIKSLVSPRRKAKPTMSSSINFQKIQNRRVLSAERLRADASEKQRQMEFSITEFHQKMIYRISRKLEQSKIVNGRFCSPVVLRQKATDFQSNRGSSKSISEASNFSGSVLPEINKGNLNFKSVRESKEQA</sequence>
<reference evidence="1" key="1">
    <citation type="submission" date="2023-07" db="EMBL/GenBank/DDBJ databases">
        <authorList>
            <consortium name="AG Swart"/>
            <person name="Singh M."/>
            <person name="Singh A."/>
            <person name="Seah K."/>
            <person name="Emmerich C."/>
        </authorList>
    </citation>
    <scope>NUCLEOTIDE SEQUENCE</scope>
    <source>
        <strain evidence="1">DP1</strain>
    </source>
</reference>
<dbReference type="AlphaFoldDB" id="A0AAD1Y9D8"/>
<dbReference type="Proteomes" id="UP001295684">
    <property type="component" value="Unassembled WGS sequence"/>
</dbReference>
<evidence type="ECO:0000313" key="2">
    <source>
        <dbReference type="Proteomes" id="UP001295684"/>
    </source>
</evidence>
<name>A0AAD1Y9D8_EUPCR</name>